<proteinExistence type="inferred from homology"/>
<evidence type="ECO:0000256" key="6">
    <source>
        <dbReference type="RuleBase" id="RU004379"/>
    </source>
</evidence>
<sequence length="270" mass="30007">MEAASSFFESRSRGWNVNSLMNFSHLNSRVQLHLRKVSMSMSLSLSANLNVWFGSLVYTTLCLSLLVASLGVYAHMLVNLGGFLTSMAFIGCVMWLMSVPSYEEGKRWKILMGASFLEGLSIGPLIDLCNNLFPDSGLVLTAFLGTIAIFASFSGAALFAKRREYLFLGGILSSAVSAMLTLRFCSYFFGGASAMFNLELYGGLLVFVGYVLFDTQLIIERADKGDDDYIQHTLDLFMDFVSIFVRILVILTKNAGEKSRKEESRRKRSQ</sequence>
<dbReference type="PANTHER" id="PTHR23291:SF32">
    <property type="entry name" value="BAX INHIBITOR 1"/>
    <property type="match status" value="1"/>
</dbReference>
<dbReference type="EMBL" id="LVLJ01002264">
    <property type="protein sequence ID" value="OAE26026.1"/>
    <property type="molecule type" value="Genomic_DNA"/>
</dbReference>
<keyword evidence="5 6" id="KW-0472">Membrane</keyword>
<dbReference type="Proteomes" id="UP000077202">
    <property type="component" value="Unassembled WGS sequence"/>
</dbReference>
<dbReference type="AlphaFoldDB" id="A0A176W1F1"/>
<keyword evidence="4 6" id="KW-1133">Transmembrane helix</keyword>
<gene>
    <name evidence="7" type="ORF">AXG93_4601s1250</name>
</gene>
<protein>
    <recommendedName>
        <fullName evidence="9">Bax inhibitor 1</fullName>
    </recommendedName>
</protein>
<evidence type="ECO:0000256" key="3">
    <source>
        <dbReference type="ARBA" id="ARBA00022692"/>
    </source>
</evidence>
<evidence type="ECO:0008006" key="9">
    <source>
        <dbReference type="Google" id="ProtNLM"/>
    </source>
</evidence>
<organism evidence="7 8">
    <name type="scientific">Marchantia polymorpha subsp. ruderalis</name>
    <dbReference type="NCBI Taxonomy" id="1480154"/>
    <lineage>
        <taxon>Eukaryota</taxon>
        <taxon>Viridiplantae</taxon>
        <taxon>Streptophyta</taxon>
        <taxon>Embryophyta</taxon>
        <taxon>Marchantiophyta</taxon>
        <taxon>Marchantiopsida</taxon>
        <taxon>Marchantiidae</taxon>
        <taxon>Marchantiales</taxon>
        <taxon>Marchantiaceae</taxon>
        <taxon>Marchantia</taxon>
    </lineage>
</organism>
<feature type="transmembrane region" description="Helical" evidence="6">
    <location>
        <begin position="138"/>
        <end position="159"/>
    </location>
</feature>
<keyword evidence="3 6" id="KW-0812">Transmembrane</keyword>
<feature type="transmembrane region" description="Helical" evidence="6">
    <location>
        <begin position="195"/>
        <end position="213"/>
    </location>
</feature>
<dbReference type="GO" id="GO:0016020">
    <property type="term" value="C:membrane"/>
    <property type="evidence" value="ECO:0007669"/>
    <property type="project" value="UniProtKB-SubCell"/>
</dbReference>
<evidence type="ECO:0000256" key="4">
    <source>
        <dbReference type="ARBA" id="ARBA00022989"/>
    </source>
</evidence>
<evidence type="ECO:0000256" key="2">
    <source>
        <dbReference type="ARBA" id="ARBA00010350"/>
    </source>
</evidence>
<dbReference type="Pfam" id="PF01027">
    <property type="entry name" value="Bax1-I"/>
    <property type="match status" value="1"/>
</dbReference>
<feature type="transmembrane region" description="Helical" evidence="6">
    <location>
        <begin position="49"/>
        <end position="70"/>
    </location>
</feature>
<evidence type="ECO:0000313" key="8">
    <source>
        <dbReference type="Proteomes" id="UP000077202"/>
    </source>
</evidence>
<comment type="caution">
    <text evidence="7">The sequence shown here is derived from an EMBL/GenBank/DDBJ whole genome shotgun (WGS) entry which is preliminary data.</text>
</comment>
<dbReference type="PANTHER" id="PTHR23291">
    <property type="entry name" value="BAX INHIBITOR-RELATED"/>
    <property type="match status" value="1"/>
</dbReference>
<comment type="similarity">
    <text evidence="2 6">Belongs to the BI1 family.</text>
</comment>
<dbReference type="InterPro" id="IPR006214">
    <property type="entry name" value="Bax_inhibitor_1-related"/>
</dbReference>
<reference evidence="7" key="1">
    <citation type="submission" date="2016-03" db="EMBL/GenBank/DDBJ databases">
        <title>Mechanisms controlling the formation of the plant cell surface in tip-growing cells are functionally conserved among land plants.</title>
        <authorList>
            <person name="Honkanen S."/>
            <person name="Jones V.A."/>
            <person name="Morieri G."/>
            <person name="Champion C."/>
            <person name="Hetherington A.J."/>
            <person name="Kelly S."/>
            <person name="Saint-Marcoux D."/>
            <person name="Proust H."/>
            <person name="Prescott H."/>
            <person name="Dolan L."/>
        </authorList>
    </citation>
    <scope>NUCLEOTIDE SEQUENCE [LARGE SCALE GENOMIC DNA]</scope>
    <source>
        <tissue evidence="7">Whole gametophyte</tissue>
    </source>
</reference>
<dbReference type="CDD" id="cd10430">
    <property type="entry name" value="BI-1"/>
    <property type="match status" value="1"/>
</dbReference>
<evidence type="ECO:0000313" key="7">
    <source>
        <dbReference type="EMBL" id="OAE26026.1"/>
    </source>
</evidence>
<evidence type="ECO:0000256" key="1">
    <source>
        <dbReference type="ARBA" id="ARBA00004141"/>
    </source>
</evidence>
<comment type="subcellular location">
    <subcellularLocation>
        <location evidence="1">Membrane</location>
        <topology evidence="1">Multi-pass membrane protein</topology>
    </subcellularLocation>
</comment>
<evidence type="ECO:0000256" key="5">
    <source>
        <dbReference type="ARBA" id="ARBA00023136"/>
    </source>
</evidence>
<keyword evidence="8" id="KW-1185">Reference proteome</keyword>
<accession>A0A176W1F1</accession>
<feature type="transmembrane region" description="Helical" evidence="6">
    <location>
        <begin position="76"/>
        <end position="96"/>
    </location>
</feature>
<feature type="transmembrane region" description="Helical" evidence="6">
    <location>
        <begin position="166"/>
        <end position="189"/>
    </location>
</feature>
<name>A0A176W1F1_MARPO</name>